<organism evidence="2 3">
    <name type="scientific">Monosporascus cannonballus</name>
    <dbReference type="NCBI Taxonomy" id="155416"/>
    <lineage>
        <taxon>Eukaryota</taxon>
        <taxon>Fungi</taxon>
        <taxon>Dikarya</taxon>
        <taxon>Ascomycota</taxon>
        <taxon>Pezizomycotina</taxon>
        <taxon>Sordariomycetes</taxon>
        <taxon>Xylariomycetidae</taxon>
        <taxon>Xylariales</taxon>
        <taxon>Xylariales incertae sedis</taxon>
        <taxon>Monosporascus</taxon>
    </lineage>
</organism>
<sequence length="251" mass="27060">MRRSTKPAKGTPEKPERKRKVEGWPERHCYKLNVANGRGERSYSDFCRNHTECGVSGKQCRDGDHKAFPGSAVSARIPDPEFGPARLFATSAAARSIGTASYGIIASSTLVKPRIASNQSMADPMSSIVTAIDARSGSSKLGEHGKSRRKKRTSGAASSARSVSAKRETGVGPWSVLKSDSAYWTQEVGGYAVTMCRRRNPGVEMTADDGRLQITAEIDQDIAPKATHPRQTIGKTEGGKPIDDKIPFAEP</sequence>
<feature type="region of interest" description="Disordered" evidence="1">
    <location>
        <begin position="1"/>
        <end position="23"/>
    </location>
</feature>
<keyword evidence="3" id="KW-1185">Reference proteome</keyword>
<evidence type="ECO:0000256" key="1">
    <source>
        <dbReference type="SAM" id="MobiDB-lite"/>
    </source>
</evidence>
<feature type="region of interest" description="Disordered" evidence="1">
    <location>
        <begin position="218"/>
        <end position="251"/>
    </location>
</feature>
<evidence type="ECO:0000313" key="2">
    <source>
        <dbReference type="EMBL" id="RYO94922.1"/>
    </source>
</evidence>
<accession>A0ABY0HJJ4</accession>
<feature type="region of interest" description="Disordered" evidence="1">
    <location>
        <begin position="133"/>
        <end position="169"/>
    </location>
</feature>
<dbReference type="EMBL" id="QJNS01000006">
    <property type="protein sequence ID" value="RYO94922.1"/>
    <property type="molecule type" value="Genomic_DNA"/>
</dbReference>
<gene>
    <name evidence="2" type="ORF">DL762_000356</name>
</gene>
<comment type="caution">
    <text evidence="2">The sequence shown here is derived from an EMBL/GenBank/DDBJ whole genome shotgun (WGS) entry which is preliminary data.</text>
</comment>
<reference evidence="2 3" key="1">
    <citation type="submission" date="2018-06" db="EMBL/GenBank/DDBJ databases">
        <title>Complete Genomes of Monosporascus.</title>
        <authorList>
            <person name="Robinson A.J."/>
            <person name="Natvig D.O."/>
        </authorList>
    </citation>
    <scope>NUCLEOTIDE SEQUENCE [LARGE SCALE GENOMIC DNA]</scope>
    <source>
        <strain evidence="2 3">CBS 609.92</strain>
    </source>
</reference>
<feature type="compositionally biased region" description="Basic and acidic residues" evidence="1">
    <location>
        <begin position="237"/>
        <end position="251"/>
    </location>
</feature>
<protein>
    <submittedName>
        <fullName evidence="2">Uncharacterized protein</fullName>
    </submittedName>
</protein>
<evidence type="ECO:0000313" key="3">
    <source>
        <dbReference type="Proteomes" id="UP000294003"/>
    </source>
</evidence>
<proteinExistence type="predicted"/>
<name>A0ABY0HJJ4_9PEZI</name>
<feature type="compositionally biased region" description="Basic and acidic residues" evidence="1">
    <location>
        <begin position="11"/>
        <end position="23"/>
    </location>
</feature>
<dbReference type="Proteomes" id="UP000294003">
    <property type="component" value="Unassembled WGS sequence"/>
</dbReference>
<feature type="compositionally biased region" description="Low complexity" evidence="1">
    <location>
        <begin position="154"/>
        <end position="163"/>
    </location>
</feature>